<gene>
    <name evidence="12" type="ORF">LSP00402_LOCUS22180</name>
</gene>
<keyword evidence="9" id="KW-0732">Signal</keyword>
<evidence type="ECO:0000256" key="9">
    <source>
        <dbReference type="SAM" id="SignalP"/>
    </source>
</evidence>
<evidence type="ECO:0000256" key="8">
    <source>
        <dbReference type="RuleBase" id="RU000454"/>
    </source>
</evidence>
<keyword evidence="4 8" id="KW-0378">Hydrolase</keyword>
<dbReference type="InterPro" id="IPR001969">
    <property type="entry name" value="Aspartic_peptidase_AS"/>
</dbReference>
<evidence type="ECO:0000313" key="12">
    <source>
        <dbReference type="EMBL" id="CAD9778164.1"/>
    </source>
</evidence>
<evidence type="ECO:0000259" key="10">
    <source>
        <dbReference type="PROSITE" id="PS50015"/>
    </source>
</evidence>
<dbReference type="InterPro" id="IPR011001">
    <property type="entry name" value="Saposin-like"/>
</dbReference>
<dbReference type="SUPFAM" id="SSF47862">
    <property type="entry name" value="Saposin"/>
    <property type="match status" value="1"/>
</dbReference>
<feature type="disulfide bond" evidence="7">
    <location>
        <begin position="265"/>
        <end position="345"/>
    </location>
</feature>
<keyword evidence="6" id="KW-0325">Glycoprotein</keyword>
<dbReference type="Pfam" id="PF03489">
    <property type="entry name" value="SapB_2"/>
    <property type="match status" value="1"/>
</dbReference>
<dbReference type="PRINTS" id="PR00792">
    <property type="entry name" value="PEPSIN"/>
</dbReference>
<feature type="disulfide bond" evidence="7">
    <location>
        <begin position="387"/>
        <end position="424"/>
    </location>
</feature>
<feature type="disulfide bond" evidence="7">
    <location>
        <begin position="103"/>
        <end position="110"/>
    </location>
</feature>
<dbReference type="GO" id="GO:0006629">
    <property type="term" value="P:lipid metabolic process"/>
    <property type="evidence" value="ECO:0007669"/>
    <property type="project" value="InterPro"/>
</dbReference>
<dbReference type="Gene3D" id="1.10.225.10">
    <property type="entry name" value="Saposin-like"/>
    <property type="match status" value="1"/>
</dbReference>
<sequence length="468" mass="50233">MILTAALLGALSANGLVRMPLRKMDRTARQELRANPELAEMAKDWAHYSKPQHNELLGAHPVVVHNFMDAQYFIEIGIGSNGQKFKVVPDTGSSNLWVPSKQCPITQLPCDLHTKYDSSKSSTYVKNGTTFSIQYGSGACSGFISEESVTVGDITVEKQLFAEVTKEPGIAFVAAHFDGIMGLAFDTISVTGAPPVFYGMVEQKKLDKAQFAFYLNRQAGGDGELVFGGTDPAHYTGDFTYVNLTSKTYWQFNMDSLAIGDTSFCSGGCHVIADSGTSLLAGPKDIVKEINKKIGAVGVFEGECDQAIDQVGDQIIDQILGKVNASTICSAVGMCKGSTLKCLACEAAVNTAKHQVASNASREQIKDEMKSVCKLLPSPEGEATVDCNKLDSMPNVDIVLAGKTFTLTPEQYVLEVSSGGETECISGFIGLDVPPPHGPLWILGDVFMGAYYTVFDFENERVGFATAA</sequence>
<evidence type="ECO:0000256" key="1">
    <source>
        <dbReference type="ARBA" id="ARBA00007447"/>
    </source>
</evidence>
<evidence type="ECO:0000259" key="11">
    <source>
        <dbReference type="PROSITE" id="PS51767"/>
    </source>
</evidence>
<dbReference type="SMART" id="SM00741">
    <property type="entry name" value="SapB"/>
    <property type="match status" value="1"/>
</dbReference>
<dbReference type="EMBL" id="HBHP01036030">
    <property type="protein sequence ID" value="CAD9778164.1"/>
    <property type="molecule type" value="Transcribed_RNA"/>
</dbReference>
<name>A0A7S2XH36_9EUKA</name>
<dbReference type="PANTHER" id="PTHR47966">
    <property type="entry name" value="BETA-SITE APP-CLEAVING ENZYME, ISOFORM A-RELATED"/>
    <property type="match status" value="1"/>
</dbReference>
<dbReference type="PROSITE" id="PS00141">
    <property type="entry name" value="ASP_PROTEASE"/>
    <property type="match status" value="1"/>
</dbReference>
<dbReference type="GO" id="GO:0016485">
    <property type="term" value="P:protein processing"/>
    <property type="evidence" value="ECO:0007669"/>
    <property type="project" value="UniProtKB-ARBA"/>
</dbReference>
<dbReference type="InterPro" id="IPR021109">
    <property type="entry name" value="Peptidase_aspartic_dom_sf"/>
</dbReference>
<feature type="domain" description="Peptidase A1" evidence="11">
    <location>
        <begin position="72"/>
        <end position="465"/>
    </location>
</feature>
<evidence type="ECO:0000256" key="7">
    <source>
        <dbReference type="PIRSR" id="PIRSR601461-2"/>
    </source>
</evidence>
<dbReference type="AlphaFoldDB" id="A0A7S2XH36"/>
<dbReference type="FunFam" id="2.40.70.10:FF:000044">
    <property type="entry name" value="Lysosomal aspartic protease"/>
    <property type="match status" value="1"/>
</dbReference>
<dbReference type="GO" id="GO:0004190">
    <property type="term" value="F:aspartic-type endopeptidase activity"/>
    <property type="evidence" value="ECO:0007669"/>
    <property type="project" value="UniProtKB-KW"/>
</dbReference>
<dbReference type="InterPro" id="IPR033121">
    <property type="entry name" value="PEPTIDASE_A1"/>
</dbReference>
<dbReference type="Gene3D" id="2.40.70.10">
    <property type="entry name" value="Acid Proteases"/>
    <property type="match status" value="2"/>
</dbReference>
<evidence type="ECO:0000256" key="6">
    <source>
        <dbReference type="ARBA" id="ARBA00023180"/>
    </source>
</evidence>
<reference evidence="12" key="1">
    <citation type="submission" date="2021-01" db="EMBL/GenBank/DDBJ databases">
        <authorList>
            <person name="Corre E."/>
            <person name="Pelletier E."/>
            <person name="Niang G."/>
            <person name="Scheremetjew M."/>
            <person name="Finn R."/>
            <person name="Kale V."/>
            <person name="Holt S."/>
            <person name="Cochrane G."/>
            <person name="Meng A."/>
            <person name="Brown T."/>
            <person name="Cohen L."/>
        </authorList>
    </citation>
    <scope>NUCLEOTIDE SEQUENCE</scope>
    <source>
        <strain evidence="12">CCMP622</strain>
    </source>
</reference>
<dbReference type="PROSITE" id="PS51767">
    <property type="entry name" value="PEPTIDASE_A1"/>
    <property type="match status" value="1"/>
</dbReference>
<feature type="signal peptide" evidence="9">
    <location>
        <begin position="1"/>
        <end position="15"/>
    </location>
</feature>
<evidence type="ECO:0000256" key="3">
    <source>
        <dbReference type="ARBA" id="ARBA00022750"/>
    </source>
</evidence>
<keyword evidence="3 8" id="KW-0064">Aspartyl protease</keyword>
<comment type="similarity">
    <text evidence="1 8">Belongs to the peptidase A1 family.</text>
</comment>
<dbReference type="Pfam" id="PF05184">
    <property type="entry name" value="SapB_1"/>
    <property type="match status" value="1"/>
</dbReference>
<feature type="chain" id="PRO_5031277163" description="Cathepsin D" evidence="9">
    <location>
        <begin position="16"/>
        <end position="468"/>
    </location>
</feature>
<dbReference type="Pfam" id="PF00026">
    <property type="entry name" value="Asp"/>
    <property type="match status" value="1"/>
</dbReference>
<feature type="domain" description="Saposin B-type" evidence="10">
    <location>
        <begin position="299"/>
        <end position="339"/>
    </location>
</feature>
<evidence type="ECO:0000256" key="2">
    <source>
        <dbReference type="ARBA" id="ARBA00022670"/>
    </source>
</evidence>
<evidence type="ECO:0008006" key="13">
    <source>
        <dbReference type="Google" id="ProtNLM"/>
    </source>
</evidence>
<keyword evidence="2 8" id="KW-0645">Protease</keyword>
<dbReference type="InterPro" id="IPR008139">
    <property type="entry name" value="SaposinB_dom"/>
</dbReference>
<dbReference type="PANTHER" id="PTHR47966:SF51">
    <property type="entry name" value="BETA-SITE APP-CLEAVING ENZYME, ISOFORM A-RELATED"/>
    <property type="match status" value="1"/>
</dbReference>
<accession>A0A7S2XH36</accession>
<proteinExistence type="inferred from homology"/>
<evidence type="ECO:0000256" key="5">
    <source>
        <dbReference type="ARBA" id="ARBA00023157"/>
    </source>
</evidence>
<organism evidence="12">
    <name type="scientific">Lotharella oceanica</name>
    <dbReference type="NCBI Taxonomy" id="641309"/>
    <lineage>
        <taxon>Eukaryota</taxon>
        <taxon>Sar</taxon>
        <taxon>Rhizaria</taxon>
        <taxon>Cercozoa</taxon>
        <taxon>Chlorarachniophyceae</taxon>
        <taxon>Lotharella</taxon>
    </lineage>
</organism>
<keyword evidence="5 7" id="KW-1015">Disulfide bond</keyword>
<dbReference type="InterPro" id="IPR001461">
    <property type="entry name" value="Aspartic_peptidase_A1"/>
</dbReference>
<dbReference type="SUPFAM" id="SSF50630">
    <property type="entry name" value="Acid proteases"/>
    <property type="match status" value="1"/>
</dbReference>
<dbReference type="InterPro" id="IPR008138">
    <property type="entry name" value="SapB_2"/>
</dbReference>
<dbReference type="InterPro" id="IPR007856">
    <property type="entry name" value="SapB_1"/>
</dbReference>
<dbReference type="PROSITE" id="PS50015">
    <property type="entry name" value="SAP_B"/>
    <property type="match status" value="1"/>
</dbReference>
<protein>
    <recommendedName>
        <fullName evidence="13">Cathepsin D</fullName>
    </recommendedName>
</protein>
<evidence type="ECO:0000256" key="4">
    <source>
        <dbReference type="ARBA" id="ARBA00022801"/>
    </source>
</evidence>
<dbReference type="FunFam" id="2.40.70.10:FF:000115">
    <property type="entry name" value="Lysosomal aspartic protease"/>
    <property type="match status" value="1"/>
</dbReference>